<evidence type="ECO:0000256" key="4">
    <source>
        <dbReference type="ARBA" id="ARBA00023163"/>
    </source>
</evidence>
<dbReference type="AlphaFoldDB" id="A0A328NFY3"/>
<keyword evidence="2" id="KW-0418">Kinase</keyword>
<reference evidence="6 7" key="1">
    <citation type="submission" date="2018-03" db="EMBL/GenBank/DDBJ databases">
        <title>Defining the species Micromonospora saelicesensis and Micromonospora noduli under the framework of genomics.</title>
        <authorList>
            <person name="Riesco R."/>
            <person name="Trujillo M.E."/>
        </authorList>
    </citation>
    <scope>NUCLEOTIDE SEQUENCE [LARGE SCALE GENOMIC DNA]</scope>
    <source>
        <strain evidence="6 7">PSN13</strain>
    </source>
</reference>
<dbReference type="EMBL" id="PYAG01000039">
    <property type="protein sequence ID" value="RAO28111.1"/>
    <property type="molecule type" value="Genomic_DNA"/>
</dbReference>
<dbReference type="Proteomes" id="UP000249419">
    <property type="component" value="Unassembled WGS sequence"/>
</dbReference>
<comment type="caution">
    <text evidence="6">The sequence shown here is derived from an EMBL/GenBank/DDBJ whole genome shotgun (WGS) entry which is preliminary data.</text>
</comment>
<evidence type="ECO:0000313" key="7">
    <source>
        <dbReference type="Proteomes" id="UP000249419"/>
    </source>
</evidence>
<keyword evidence="3" id="KW-0805">Transcription regulation</keyword>
<dbReference type="InterPro" id="IPR029016">
    <property type="entry name" value="GAF-like_dom_sf"/>
</dbReference>
<evidence type="ECO:0000313" key="6">
    <source>
        <dbReference type="EMBL" id="RAO28111.1"/>
    </source>
</evidence>
<evidence type="ECO:0000259" key="5">
    <source>
        <dbReference type="PROSITE" id="PS50921"/>
    </source>
</evidence>
<dbReference type="InterPro" id="IPR011006">
    <property type="entry name" value="CheY-like_superfamily"/>
</dbReference>
<keyword evidence="1" id="KW-0808">Transferase</keyword>
<dbReference type="InterPro" id="IPR003018">
    <property type="entry name" value="GAF"/>
</dbReference>
<dbReference type="InterPro" id="IPR036388">
    <property type="entry name" value="WH-like_DNA-bd_sf"/>
</dbReference>
<dbReference type="SMART" id="SM00065">
    <property type="entry name" value="GAF"/>
    <property type="match status" value="1"/>
</dbReference>
<name>A0A328NFY3_9ACTN</name>
<proteinExistence type="predicted"/>
<dbReference type="InterPro" id="IPR012074">
    <property type="entry name" value="GAF_ANTAR"/>
</dbReference>
<accession>A0A328NFY3</accession>
<dbReference type="SUPFAM" id="SSF55781">
    <property type="entry name" value="GAF domain-like"/>
    <property type="match status" value="1"/>
</dbReference>
<dbReference type="Gene3D" id="3.30.450.40">
    <property type="match status" value="1"/>
</dbReference>
<sequence length="248" mass="26665">MVVRALVKDALMTHVEPMDPHEAFAELGRIRLADVDLDALLDKIALLAKRTIPGASEVSITLLHGNKPQTAAFTGELARALDEKQYERGYGPCLQAAESTSSLIVPDTGTEQRWPGWAETAAKAGAHSSLSVGLPVHEHVTGALNIYATTPDAFDDDAIAIAQTFAGFAAVGLANAHLYETQATLAGHMQKAMENRAVIEQAKGIIMGERRCTPEQAFAILSRMSQDSNRKVRDVASAMVENARRPQP</sequence>
<dbReference type="Gene3D" id="1.10.10.10">
    <property type="entry name" value="Winged helix-like DNA-binding domain superfamily/Winged helix DNA-binding domain"/>
    <property type="match status" value="1"/>
</dbReference>
<dbReference type="SUPFAM" id="SSF52172">
    <property type="entry name" value="CheY-like"/>
    <property type="match status" value="1"/>
</dbReference>
<evidence type="ECO:0000256" key="1">
    <source>
        <dbReference type="ARBA" id="ARBA00022679"/>
    </source>
</evidence>
<evidence type="ECO:0000256" key="3">
    <source>
        <dbReference type="ARBA" id="ARBA00023015"/>
    </source>
</evidence>
<dbReference type="GO" id="GO:0016301">
    <property type="term" value="F:kinase activity"/>
    <property type="evidence" value="ECO:0007669"/>
    <property type="project" value="UniProtKB-KW"/>
</dbReference>
<dbReference type="SMART" id="SM01012">
    <property type="entry name" value="ANTAR"/>
    <property type="match status" value="1"/>
</dbReference>
<keyword evidence="4" id="KW-0804">Transcription</keyword>
<evidence type="ECO:0000256" key="2">
    <source>
        <dbReference type="ARBA" id="ARBA00022777"/>
    </source>
</evidence>
<organism evidence="6 7">
    <name type="scientific">Micromonospora saelicesensis</name>
    <dbReference type="NCBI Taxonomy" id="285676"/>
    <lineage>
        <taxon>Bacteria</taxon>
        <taxon>Bacillati</taxon>
        <taxon>Actinomycetota</taxon>
        <taxon>Actinomycetes</taxon>
        <taxon>Micromonosporales</taxon>
        <taxon>Micromonosporaceae</taxon>
        <taxon>Micromonospora</taxon>
    </lineage>
</organism>
<dbReference type="Pfam" id="PF03861">
    <property type="entry name" value="ANTAR"/>
    <property type="match status" value="1"/>
</dbReference>
<protein>
    <recommendedName>
        <fullName evidence="5">ANTAR domain-containing protein</fullName>
    </recommendedName>
</protein>
<dbReference type="PROSITE" id="PS50921">
    <property type="entry name" value="ANTAR"/>
    <property type="match status" value="1"/>
</dbReference>
<dbReference type="GO" id="GO:0003723">
    <property type="term" value="F:RNA binding"/>
    <property type="evidence" value="ECO:0007669"/>
    <property type="project" value="InterPro"/>
</dbReference>
<feature type="domain" description="ANTAR" evidence="5">
    <location>
        <begin position="179"/>
        <end position="240"/>
    </location>
</feature>
<dbReference type="PIRSF" id="PIRSF036625">
    <property type="entry name" value="GAF_ANTAR"/>
    <property type="match status" value="1"/>
</dbReference>
<gene>
    <name evidence="6" type="ORF">PSN13_05999</name>
</gene>
<dbReference type="InterPro" id="IPR005561">
    <property type="entry name" value="ANTAR"/>
</dbReference>
<dbReference type="Pfam" id="PF13185">
    <property type="entry name" value="GAF_2"/>
    <property type="match status" value="1"/>
</dbReference>